<reference evidence="2 3" key="1">
    <citation type="submission" date="2023-11" db="EMBL/GenBank/DDBJ databases">
        <title>A Novel Polar Bacteriovorax (B. antarcticus) Isolated from the Biocrust in Antarctica.</title>
        <authorList>
            <person name="Mun W."/>
            <person name="Choi S.Y."/>
            <person name="Mitchell R.J."/>
        </authorList>
    </citation>
    <scope>NUCLEOTIDE SEQUENCE [LARGE SCALE GENOMIC DNA]</scope>
    <source>
        <strain evidence="2 3">PP10</strain>
    </source>
</reference>
<protein>
    <recommendedName>
        <fullName evidence="4">Sulfatase-modifying factor enzyme domain-containing protein</fullName>
    </recommendedName>
</protein>
<evidence type="ECO:0000313" key="2">
    <source>
        <dbReference type="EMBL" id="MEA9355758.1"/>
    </source>
</evidence>
<dbReference type="Gene3D" id="3.90.1580.10">
    <property type="entry name" value="paralog of FGE (formylglycine-generating enzyme)"/>
    <property type="match status" value="1"/>
</dbReference>
<evidence type="ECO:0008006" key="4">
    <source>
        <dbReference type="Google" id="ProtNLM"/>
    </source>
</evidence>
<dbReference type="Proteomes" id="UP001302274">
    <property type="component" value="Unassembled WGS sequence"/>
</dbReference>
<dbReference type="InterPro" id="IPR042095">
    <property type="entry name" value="SUMF_sf"/>
</dbReference>
<dbReference type="EMBL" id="JAYGJQ010000001">
    <property type="protein sequence ID" value="MEA9355758.1"/>
    <property type="molecule type" value="Genomic_DNA"/>
</dbReference>
<evidence type="ECO:0000313" key="3">
    <source>
        <dbReference type="Proteomes" id="UP001302274"/>
    </source>
</evidence>
<dbReference type="InterPro" id="IPR016187">
    <property type="entry name" value="CTDL_fold"/>
</dbReference>
<comment type="caution">
    <text evidence="2">The sequence shown here is derived from an EMBL/GenBank/DDBJ whole genome shotgun (WGS) entry which is preliminary data.</text>
</comment>
<keyword evidence="1" id="KW-0732">Signal</keyword>
<gene>
    <name evidence="2" type="ORF">SHI21_06085</name>
</gene>
<evidence type="ECO:0000256" key="1">
    <source>
        <dbReference type="SAM" id="SignalP"/>
    </source>
</evidence>
<dbReference type="SUPFAM" id="SSF56436">
    <property type="entry name" value="C-type lectin-like"/>
    <property type="match status" value="1"/>
</dbReference>
<dbReference type="RefSeq" id="WP_323575389.1">
    <property type="nucleotide sequence ID" value="NZ_JAYGJQ010000001.1"/>
</dbReference>
<name>A0ABU5VRT6_9BACT</name>
<accession>A0ABU5VRT6</accession>
<sequence>MKLVLAFLLSITSLSSEAATWKKIVAGSAVQVCPDNYIFVPALAGYTTLDFCVAKYEMKNDGYGMPISQASGSPWVSIDRPTARAKCKALGVGFDMISNDQWQSIARNIAGVASNWSGGSVGGAGELNRGHSDGTPNNALAAVTDDNDSCNGTGQTCSLTVWSDQRRTHTLSNGNVIWDLAGNVQEWVTNDSNVSNGATAYISTQSDGLLRQTRFGAATGTICTTSGSSPYCGMGQGVFAATSGGIHRGGEWSSGIPTGIFTVSLNTLTSFGSTSKGFRCVFIP</sequence>
<feature type="chain" id="PRO_5046984269" description="Sulfatase-modifying factor enzyme domain-containing protein" evidence="1">
    <location>
        <begin position="19"/>
        <end position="284"/>
    </location>
</feature>
<proteinExistence type="predicted"/>
<keyword evidence="3" id="KW-1185">Reference proteome</keyword>
<organism evidence="2 3">
    <name type="scientific">Bacteriovorax antarcticus</name>
    <dbReference type="NCBI Taxonomy" id="3088717"/>
    <lineage>
        <taxon>Bacteria</taxon>
        <taxon>Pseudomonadati</taxon>
        <taxon>Bdellovibrionota</taxon>
        <taxon>Bacteriovoracia</taxon>
        <taxon>Bacteriovoracales</taxon>
        <taxon>Bacteriovoracaceae</taxon>
        <taxon>Bacteriovorax</taxon>
    </lineage>
</organism>
<feature type="signal peptide" evidence="1">
    <location>
        <begin position="1"/>
        <end position="18"/>
    </location>
</feature>